<dbReference type="Proteomes" id="UP000673394">
    <property type="component" value="Unassembled WGS sequence"/>
</dbReference>
<sequence length="81" mass="9019">MDQLAANAGIHALISIVVELFSIAMAWVVLQELKLDTILKRPRSSQARILQIMLSIVLGHGFAGFVLDYWNWSGLLRGIVE</sequence>
<accession>A0ABS5CM57</accession>
<evidence type="ECO:0000313" key="2">
    <source>
        <dbReference type="EMBL" id="MBP3966935.1"/>
    </source>
</evidence>
<keyword evidence="1" id="KW-0472">Membrane</keyword>
<dbReference type="InterPro" id="IPR009526">
    <property type="entry name" value="DUF1146"/>
</dbReference>
<dbReference type="RefSeq" id="WP_091224985.1">
    <property type="nucleotide sequence ID" value="NZ_JAGKSP010000026.1"/>
</dbReference>
<organism evidence="2 3">
    <name type="scientific">Paenibacillus lignilyticus</name>
    <dbReference type="NCBI Taxonomy" id="1172615"/>
    <lineage>
        <taxon>Bacteria</taxon>
        <taxon>Bacillati</taxon>
        <taxon>Bacillota</taxon>
        <taxon>Bacilli</taxon>
        <taxon>Bacillales</taxon>
        <taxon>Paenibacillaceae</taxon>
        <taxon>Paenibacillus</taxon>
    </lineage>
</organism>
<gene>
    <name evidence="2" type="ORF">I8J30_30070</name>
</gene>
<comment type="caution">
    <text evidence="2">The sequence shown here is derived from an EMBL/GenBank/DDBJ whole genome shotgun (WGS) entry which is preliminary data.</text>
</comment>
<keyword evidence="1" id="KW-0812">Transmembrane</keyword>
<dbReference type="EMBL" id="JAGKSP010000026">
    <property type="protein sequence ID" value="MBP3966935.1"/>
    <property type="molecule type" value="Genomic_DNA"/>
</dbReference>
<proteinExistence type="predicted"/>
<dbReference type="Pfam" id="PF06612">
    <property type="entry name" value="DUF1146"/>
    <property type="match status" value="1"/>
</dbReference>
<evidence type="ECO:0000256" key="1">
    <source>
        <dbReference type="SAM" id="Phobius"/>
    </source>
</evidence>
<keyword evidence="3" id="KW-1185">Reference proteome</keyword>
<feature type="transmembrane region" description="Helical" evidence="1">
    <location>
        <begin position="12"/>
        <end position="30"/>
    </location>
</feature>
<feature type="transmembrane region" description="Helical" evidence="1">
    <location>
        <begin position="50"/>
        <end position="72"/>
    </location>
</feature>
<evidence type="ECO:0000313" key="3">
    <source>
        <dbReference type="Proteomes" id="UP000673394"/>
    </source>
</evidence>
<name>A0ABS5CM57_9BACL</name>
<reference evidence="2 3" key="1">
    <citation type="submission" date="2021-04" db="EMBL/GenBank/DDBJ databases">
        <title>Paenibacillus sp. DLE-14 whole genome sequence.</title>
        <authorList>
            <person name="Ham Y.J."/>
        </authorList>
    </citation>
    <scope>NUCLEOTIDE SEQUENCE [LARGE SCALE GENOMIC DNA]</scope>
    <source>
        <strain evidence="2 3">DLE-14</strain>
    </source>
</reference>
<protein>
    <submittedName>
        <fullName evidence="2">DUF1146 family protein</fullName>
    </submittedName>
</protein>
<keyword evidence="1" id="KW-1133">Transmembrane helix</keyword>